<accession>A0ABP7UX69</accession>
<evidence type="ECO:0000313" key="1">
    <source>
        <dbReference type="EMBL" id="GAA4054904.1"/>
    </source>
</evidence>
<proteinExistence type="predicted"/>
<reference evidence="2" key="1">
    <citation type="journal article" date="2019" name="Int. J. Syst. Evol. Microbiol.">
        <title>The Global Catalogue of Microorganisms (GCM) 10K type strain sequencing project: providing services to taxonomists for standard genome sequencing and annotation.</title>
        <authorList>
            <consortium name="The Broad Institute Genomics Platform"/>
            <consortium name="The Broad Institute Genome Sequencing Center for Infectious Disease"/>
            <person name="Wu L."/>
            <person name="Ma J."/>
        </authorList>
    </citation>
    <scope>NUCLEOTIDE SEQUENCE [LARGE SCALE GENOMIC DNA]</scope>
    <source>
        <strain evidence="2">JCM 16702</strain>
    </source>
</reference>
<evidence type="ECO:0000313" key="2">
    <source>
        <dbReference type="Proteomes" id="UP001500683"/>
    </source>
</evidence>
<dbReference type="EMBL" id="BAAAZG010000001">
    <property type="protein sequence ID" value="GAA4054904.1"/>
    <property type="molecule type" value="Genomic_DNA"/>
</dbReference>
<sequence>MATATAGRGRPAEALLTGLLRSLDVPRAEAGRVPAGEDGVLGGARDRMEADLACRRRTLATLDRVLAGGLPQTGMTLMREPACQVVTVREVAAQDEIGAVTSACAARLIETAGPPEVPLIVGLLPPDLSQWGELAVAAEIEDGPDLLPRGVYA</sequence>
<comment type="caution">
    <text evidence="1">The sequence shown here is derived from an EMBL/GenBank/DDBJ whole genome shotgun (WGS) entry which is preliminary data.</text>
</comment>
<keyword evidence="2" id="KW-1185">Reference proteome</keyword>
<gene>
    <name evidence="1" type="ORF">GCM10022214_02430</name>
</gene>
<organism evidence="1 2">
    <name type="scientific">Actinomadura miaoliensis</name>
    <dbReference type="NCBI Taxonomy" id="430685"/>
    <lineage>
        <taxon>Bacteria</taxon>
        <taxon>Bacillati</taxon>
        <taxon>Actinomycetota</taxon>
        <taxon>Actinomycetes</taxon>
        <taxon>Streptosporangiales</taxon>
        <taxon>Thermomonosporaceae</taxon>
        <taxon>Actinomadura</taxon>
    </lineage>
</organism>
<name>A0ABP7UX69_9ACTN</name>
<protein>
    <submittedName>
        <fullName evidence="1">Uncharacterized protein</fullName>
    </submittedName>
</protein>
<dbReference type="Proteomes" id="UP001500683">
    <property type="component" value="Unassembled WGS sequence"/>
</dbReference>